<dbReference type="PATRIC" id="fig|762967.3.peg.966"/>
<keyword evidence="3" id="KW-1185">Reference proteome</keyword>
<dbReference type="OrthoDB" id="9152329at2"/>
<evidence type="ECO:0000259" key="1">
    <source>
        <dbReference type="Pfam" id="PF01637"/>
    </source>
</evidence>
<feature type="domain" description="ATPase" evidence="1">
    <location>
        <begin position="5"/>
        <end position="204"/>
    </location>
</feature>
<dbReference type="RefSeq" id="WP_008542084.1">
    <property type="nucleotide sequence ID" value="NZ_JH604950.1"/>
</dbReference>
<gene>
    <name evidence="2" type="ORF">HMPREF9440_01221</name>
</gene>
<dbReference type="Gene3D" id="3.40.50.300">
    <property type="entry name" value="P-loop containing nucleotide triphosphate hydrolases"/>
    <property type="match status" value="2"/>
</dbReference>
<proteinExistence type="predicted"/>
<dbReference type="EMBL" id="AFBQ01000167">
    <property type="protein sequence ID" value="EHY31401.1"/>
    <property type="molecule type" value="Genomic_DNA"/>
</dbReference>
<sequence length="325" mass="36948">MGNEFIGRSAELDRVRRFLDDPKHALGVVYGRRRIGKSRLLTEALRKCGCPSVFFECRQSSDRDNADKLLAAMEAQLGLPRMAFQRMEEVLEYLFKYAEDRPLVLVLDEYPHLQKLIAGCDGVIQGLIDQYEGKSKLKIILCGSHMDIMRSLVEHAAPLYGRAGLVLHLKALDYYEASAYFPTFSNEDKVRFYAAFGGSPGLLRHIDPGKTVRENIIDVFMEPDGVGTTLTDMLLSELSKVEKANLVLSALATGPLRFSELLAKTGMESSPVLDYVLKKLDKMEVVRKEFPINAKNDRRRMTLRWRKNSRRSMCRRSLRRSSSSF</sequence>
<dbReference type="Pfam" id="PF01637">
    <property type="entry name" value="ATPase_2"/>
    <property type="match status" value="1"/>
</dbReference>
<evidence type="ECO:0000313" key="2">
    <source>
        <dbReference type="EMBL" id="EHY31401.1"/>
    </source>
</evidence>
<dbReference type="InterPro" id="IPR027417">
    <property type="entry name" value="P-loop_NTPase"/>
</dbReference>
<dbReference type="GO" id="GO:0005524">
    <property type="term" value="F:ATP binding"/>
    <property type="evidence" value="ECO:0007669"/>
    <property type="project" value="InterPro"/>
</dbReference>
<dbReference type="Proteomes" id="UP000004956">
    <property type="component" value="Unassembled WGS sequence"/>
</dbReference>
<evidence type="ECO:0000313" key="3">
    <source>
        <dbReference type="Proteomes" id="UP000004956"/>
    </source>
</evidence>
<dbReference type="PANTHER" id="PTHR34704">
    <property type="entry name" value="ATPASE"/>
    <property type="match status" value="1"/>
</dbReference>
<dbReference type="InterPro" id="IPR011579">
    <property type="entry name" value="ATPase_dom"/>
</dbReference>
<reference evidence="2 3" key="1">
    <citation type="submission" date="2011-11" db="EMBL/GenBank/DDBJ databases">
        <authorList>
            <person name="Weinstock G."/>
            <person name="Sodergren E."/>
            <person name="Clifton S."/>
            <person name="Fulton L."/>
            <person name="Fulton B."/>
            <person name="Courtney L."/>
            <person name="Fronick C."/>
            <person name="Harrison M."/>
            <person name="Strong C."/>
            <person name="Farmer C."/>
            <person name="Delahaunty K."/>
            <person name="Markovic C."/>
            <person name="Hall O."/>
            <person name="Minx P."/>
            <person name="Tomlinson C."/>
            <person name="Mitreva M."/>
            <person name="Hou S."/>
            <person name="Chen J."/>
            <person name="Wollam A."/>
            <person name="Pepin K.H."/>
            <person name="Johnson M."/>
            <person name="Bhonagiri V."/>
            <person name="Zhang X."/>
            <person name="Suruliraj S."/>
            <person name="Warren W."/>
            <person name="Chinwalla A."/>
            <person name="Mardis E.R."/>
            <person name="Wilson R.K."/>
        </authorList>
    </citation>
    <scope>NUCLEOTIDE SEQUENCE [LARGE SCALE GENOMIC DNA]</scope>
    <source>
        <strain evidence="2 3">YIT 11816</strain>
    </source>
</reference>
<dbReference type="AlphaFoldDB" id="H3KEQ6"/>
<accession>H3KEQ6</accession>
<name>H3KEQ6_9BURK</name>
<organism evidence="2 3">
    <name type="scientific">Sutterella parvirubra YIT 11816</name>
    <dbReference type="NCBI Taxonomy" id="762967"/>
    <lineage>
        <taxon>Bacteria</taxon>
        <taxon>Pseudomonadati</taxon>
        <taxon>Pseudomonadota</taxon>
        <taxon>Betaproteobacteria</taxon>
        <taxon>Burkholderiales</taxon>
        <taxon>Sutterellaceae</taxon>
        <taxon>Sutterella</taxon>
    </lineage>
</organism>
<comment type="caution">
    <text evidence="2">The sequence shown here is derived from an EMBL/GenBank/DDBJ whole genome shotgun (WGS) entry which is preliminary data.</text>
</comment>
<dbReference type="PANTHER" id="PTHR34704:SF1">
    <property type="entry name" value="ATPASE"/>
    <property type="match status" value="1"/>
</dbReference>
<dbReference type="STRING" id="762967.HMPREF9440_01221"/>
<dbReference type="HOGENOM" id="CLU_041137_0_0_4"/>
<dbReference type="SUPFAM" id="SSF52540">
    <property type="entry name" value="P-loop containing nucleoside triphosphate hydrolases"/>
    <property type="match status" value="1"/>
</dbReference>
<protein>
    <recommendedName>
        <fullName evidence="1">ATPase domain-containing protein</fullName>
    </recommendedName>
</protein>